<feature type="transmembrane region" description="Helical" evidence="9">
    <location>
        <begin position="615"/>
        <end position="634"/>
    </location>
</feature>
<dbReference type="Pfam" id="PF00702">
    <property type="entry name" value="Hydrolase"/>
    <property type="match status" value="1"/>
</dbReference>
<comment type="catalytic activity">
    <reaction evidence="8">
        <text>Cd(2+)(in) + ATP + H2O = Cd(2+)(out) + ADP + phosphate + H(+)</text>
        <dbReference type="Rhea" id="RHEA:12132"/>
        <dbReference type="ChEBI" id="CHEBI:15377"/>
        <dbReference type="ChEBI" id="CHEBI:15378"/>
        <dbReference type="ChEBI" id="CHEBI:30616"/>
        <dbReference type="ChEBI" id="CHEBI:43474"/>
        <dbReference type="ChEBI" id="CHEBI:48775"/>
        <dbReference type="ChEBI" id="CHEBI:456216"/>
        <dbReference type="EC" id="7.2.2.21"/>
    </reaction>
</comment>
<keyword evidence="6 9" id="KW-0472">Membrane</keyword>
<keyword evidence="9" id="KW-0547">Nucleotide-binding</keyword>
<evidence type="ECO:0000256" key="6">
    <source>
        <dbReference type="ARBA" id="ARBA00023136"/>
    </source>
</evidence>
<dbReference type="Gene3D" id="3.40.1110.10">
    <property type="entry name" value="Calcium-transporting ATPase, cytoplasmic domain N"/>
    <property type="match status" value="1"/>
</dbReference>
<evidence type="ECO:0000256" key="10">
    <source>
        <dbReference type="SAM" id="MobiDB-lite"/>
    </source>
</evidence>
<dbReference type="InterPro" id="IPR023298">
    <property type="entry name" value="ATPase_P-typ_TM_dom_sf"/>
</dbReference>
<accession>A0A9D1LYA2</accession>
<dbReference type="InterPro" id="IPR036412">
    <property type="entry name" value="HAD-like_sf"/>
</dbReference>
<dbReference type="GO" id="GO:0005524">
    <property type="term" value="F:ATP binding"/>
    <property type="evidence" value="ECO:0007669"/>
    <property type="project" value="UniProtKB-UniRule"/>
</dbReference>
<dbReference type="SUPFAM" id="SSF81665">
    <property type="entry name" value="Calcium ATPase, transmembrane domain M"/>
    <property type="match status" value="1"/>
</dbReference>
<dbReference type="NCBIfam" id="TIGR01512">
    <property type="entry name" value="ATPase-IB2_Cd"/>
    <property type="match status" value="1"/>
</dbReference>
<evidence type="ECO:0000256" key="2">
    <source>
        <dbReference type="ARBA" id="ARBA00006024"/>
    </source>
</evidence>
<evidence type="ECO:0000256" key="8">
    <source>
        <dbReference type="ARBA" id="ARBA00049338"/>
    </source>
</evidence>
<feature type="region of interest" description="Disordered" evidence="10">
    <location>
        <begin position="32"/>
        <end position="58"/>
    </location>
</feature>
<reference evidence="12" key="1">
    <citation type="submission" date="2020-10" db="EMBL/GenBank/DDBJ databases">
        <authorList>
            <person name="Gilroy R."/>
        </authorList>
    </citation>
    <scope>NUCLEOTIDE SEQUENCE</scope>
    <source>
        <strain evidence="12">ChiGjej1B1-1684</strain>
    </source>
</reference>
<keyword evidence="9" id="KW-1003">Cell membrane</keyword>
<dbReference type="InterPro" id="IPR051014">
    <property type="entry name" value="Cation_Transport_ATPase_IB"/>
</dbReference>
<dbReference type="InterPro" id="IPR059000">
    <property type="entry name" value="ATPase_P-type_domA"/>
</dbReference>
<dbReference type="InterPro" id="IPR023299">
    <property type="entry name" value="ATPase_P-typ_cyto_dom_N"/>
</dbReference>
<reference evidence="12" key="2">
    <citation type="journal article" date="2021" name="PeerJ">
        <title>Extensive microbial diversity within the chicken gut microbiome revealed by metagenomics and culture.</title>
        <authorList>
            <person name="Gilroy R."/>
            <person name="Ravi A."/>
            <person name="Getino M."/>
            <person name="Pursley I."/>
            <person name="Horton D.L."/>
            <person name="Alikhan N.F."/>
            <person name="Baker D."/>
            <person name="Gharbi K."/>
            <person name="Hall N."/>
            <person name="Watson M."/>
            <person name="Adriaenssens E.M."/>
            <person name="Foster-Nyarko E."/>
            <person name="Jarju S."/>
            <person name="Secka A."/>
            <person name="Antonio M."/>
            <person name="Oren A."/>
            <person name="Chaudhuri R.R."/>
            <person name="La Ragione R."/>
            <person name="Hildebrand F."/>
            <person name="Pallen M.J."/>
        </authorList>
    </citation>
    <scope>NUCLEOTIDE SEQUENCE</scope>
    <source>
        <strain evidence="12">ChiGjej1B1-1684</strain>
    </source>
</reference>
<dbReference type="InterPro" id="IPR027256">
    <property type="entry name" value="P-typ_ATPase_IB"/>
</dbReference>
<evidence type="ECO:0000313" key="13">
    <source>
        <dbReference type="Proteomes" id="UP000824118"/>
    </source>
</evidence>
<evidence type="ECO:0000256" key="3">
    <source>
        <dbReference type="ARBA" id="ARBA00022539"/>
    </source>
</evidence>
<feature type="transmembrane region" description="Helical" evidence="9">
    <location>
        <begin position="288"/>
        <end position="310"/>
    </location>
</feature>
<dbReference type="Gene3D" id="2.70.150.10">
    <property type="entry name" value="Calcium-transporting ATPase, cytoplasmic transduction domain A"/>
    <property type="match status" value="1"/>
</dbReference>
<keyword evidence="3" id="KW-0104">Cadmium</keyword>
<organism evidence="12 13">
    <name type="scientific">Candidatus Limousia pullorum</name>
    <dbReference type="NCBI Taxonomy" id="2840860"/>
    <lineage>
        <taxon>Bacteria</taxon>
        <taxon>Bacillati</taxon>
        <taxon>Bacillota</taxon>
        <taxon>Clostridia</taxon>
        <taxon>Eubacteriales</taxon>
        <taxon>Oscillospiraceae</taxon>
        <taxon>Oscillospiraceae incertae sedis</taxon>
        <taxon>Candidatus Limousia</taxon>
    </lineage>
</organism>
<dbReference type="AlphaFoldDB" id="A0A9D1LYA2"/>
<evidence type="ECO:0000256" key="9">
    <source>
        <dbReference type="RuleBase" id="RU362081"/>
    </source>
</evidence>
<dbReference type="InterPro" id="IPR023214">
    <property type="entry name" value="HAD_sf"/>
</dbReference>
<dbReference type="Gene3D" id="3.40.50.1000">
    <property type="entry name" value="HAD superfamily/HAD-like"/>
    <property type="match status" value="1"/>
</dbReference>
<dbReference type="InterPro" id="IPR001757">
    <property type="entry name" value="P_typ_ATPase"/>
</dbReference>
<dbReference type="Pfam" id="PF00122">
    <property type="entry name" value="E1-E2_ATPase"/>
    <property type="match status" value="1"/>
</dbReference>
<feature type="transmembrane region" description="Helical" evidence="9">
    <location>
        <begin position="316"/>
        <end position="342"/>
    </location>
</feature>
<dbReference type="GO" id="GO:0005886">
    <property type="term" value="C:plasma membrane"/>
    <property type="evidence" value="ECO:0007669"/>
    <property type="project" value="UniProtKB-SubCell"/>
</dbReference>
<dbReference type="PANTHER" id="PTHR48085">
    <property type="entry name" value="CADMIUM/ZINC-TRANSPORTING ATPASE HMA2-RELATED"/>
    <property type="match status" value="1"/>
</dbReference>
<keyword evidence="9" id="KW-0479">Metal-binding</keyword>
<evidence type="ECO:0000256" key="7">
    <source>
        <dbReference type="ARBA" id="ARBA00039103"/>
    </source>
</evidence>
<evidence type="ECO:0000256" key="1">
    <source>
        <dbReference type="ARBA" id="ARBA00004141"/>
    </source>
</evidence>
<comment type="subcellular location">
    <subcellularLocation>
        <location evidence="9">Cell membrane</location>
    </subcellularLocation>
    <subcellularLocation>
        <location evidence="1">Membrane</location>
        <topology evidence="1">Multi-pass membrane protein</topology>
    </subcellularLocation>
</comment>
<dbReference type="NCBIfam" id="TIGR01494">
    <property type="entry name" value="ATPase_P-type"/>
    <property type="match status" value="1"/>
</dbReference>
<gene>
    <name evidence="12" type="primary">cadA</name>
    <name evidence="12" type="ORF">IAD22_03680</name>
</gene>
<comment type="similarity">
    <text evidence="2 9">Belongs to the cation transport ATPase (P-type) (TC 3.A.3) family. Type IB subfamily.</text>
</comment>
<dbReference type="Proteomes" id="UP000824118">
    <property type="component" value="Unassembled WGS sequence"/>
</dbReference>
<dbReference type="SUPFAM" id="SSF56784">
    <property type="entry name" value="HAD-like"/>
    <property type="match status" value="1"/>
</dbReference>
<dbReference type="SUPFAM" id="SSF81653">
    <property type="entry name" value="Calcium ATPase, transduction domain A"/>
    <property type="match status" value="1"/>
</dbReference>
<feature type="domain" description="P-type ATPase A" evidence="11">
    <location>
        <begin position="173"/>
        <end position="272"/>
    </location>
</feature>
<dbReference type="InterPro" id="IPR008250">
    <property type="entry name" value="ATPase_P-typ_transduc_dom_A_sf"/>
</dbReference>
<dbReference type="PROSITE" id="PS00154">
    <property type="entry name" value="ATPASE_E1_E2"/>
    <property type="match status" value="1"/>
</dbReference>
<protein>
    <recommendedName>
        <fullName evidence="7">Cd(2+)-exporting ATPase</fullName>
        <ecNumber evidence="7">7.2.2.21</ecNumber>
    </recommendedName>
</protein>
<dbReference type="InterPro" id="IPR018303">
    <property type="entry name" value="ATPase_P-typ_P_site"/>
</dbReference>
<evidence type="ECO:0000313" key="12">
    <source>
        <dbReference type="EMBL" id="HIU50096.1"/>
    </source>
</evidence>
<dbReference type="GO" id="GO:0046872">
    <property type="term" value="F:metal ion binding"/>
    <property type="evidence" value="ECO:0007669"/>
    <property type="project" value="UniProtKB-KW"/>
</dbReference>
<comment type="caution">
    <text evidence="12">The sequence shown here is derived from an EMBL/GenBank/DDBJ whole genome shotgun (WGS) entry which is preliminary data.</text>
</comment>
<keyword evidence="9" id="KW-0067">ATP-binding</keyword>
<evidence type="ECO:0000256" key="4">
    <source>
        <dbReference type="ARBA" id="ARBA00022692"/>
    </source>
</evidence>
<dbReference type="EC" id="7.2.2.21" evidence="7"/>
<dbReference type="PRINTS" id="PR00941">
    <property type="entry name" value="CDATPASE"/>
</dbReference>
<name>A0A9D1LYA2_9FIRM</name>
<sequence length="664" mass="70738">MSGTNHNHHHHSCGCKACSASQGSVFTSHEEPCCSHSHEHESDSEEKHHHSHSHDHSHGEEKQNYKWLILSLLLFAAGVVSSIFNAPIYVLIPIYALSALAAGHEIFLEGVKTIVKLKIDETTLLTIAVIAAFCIGEYPEAAIVTILFEIGEILEAKAVARSRKNIAKLSNIRPDTAVVIKNGKETTVAAEEVLTGTEIIVKPHSRIPLDGIITEGFTTLDSSAITGESIPVSGEKGTEVLSGMLNGDGLIKVKTTKELSQSTASRILKLVEDAEKSKSNEEKFITRFAAVYTPIVLVVSLLIAVIPIILGGEPSVWIYRSLTCLVASCPCAIVISVPLAFYAGIGRATKEGVLIKGGKYVEAISKADCFAFDKTGTITTGKLSVSKVISHVPEITEDDILALCAACEVNSSHPMAKAILESAKNKGLVLPDLENYKEKPGFGVYAEKDGNVLICGGKRILGNHNTPADKNSKVFLIENGKLLGEISLSDEIREEAKSVIGELKSLGIKTAAMLTGDFQSSAKPIAEAVGINLLKSDLLPQEKVEEFSKIKNNRVCCYVGDGINDAPVMAAADCSFAMGLGSEAAIETADAVLSGGNLSPLPKTIRLCRKVMNTAKANIVFAIAVKVIVVSLGVAGFAPIWLAVLADTGVSILCIFNSIRLLRT</sequence>
<dbReference type="GO" id="GO:0008551">
    <property type="term" value="F:P-type cadmium transporter activity"/>
    <property type="evidence" value="ECO:0007669"/>
    <property type="project" value="UniProtKB-EC"/>
</dbReference>
<evidence type="ECO:0000256" key="5">
    <source>
        <dbReference type="ARBA" id="ARBA00022989"/>
    </source>
</evidence>
<proteinExistence type="inferred from homology"/>
<dbReference type="GO" id="GO:0016887">
    <property type="term" value="F:ATP hydrolysis activity"/>
    <property type="evidence" value="ECO:0007669"/>
    <property type="project" value="InterPro"/>
</dbReference>
<dbReference type="EMBL" id="DVNG01000052">
    <property type="protein sequence ID" value="HIU50096.1"/>
    <property type="molecule type" value="Genomic_DNA"/>
</dbReference>
<keyword evidence="5 9" id="KW-1133">Transmembrane helix</keyword>
<dbReference type="PRINTS" id="PR00119">
    <property type="entry name" value="CATATPASE"/>
</dbReference>
<dbReference type="NCBIfam" id="TIGR01525">
    <property type="entry name" value="ATPase-IB_hvy"/>
    <property type="match status" value="1"/>
</dbReference>
<keyword evidence="4 9" id="KW-0812">Transmembrane</keyword>
<evidence type="ECO:0000259" key="11">
    <source>
        <dbReference type="Pfam" id="PF00122"/>
    </source>
</evidence>
<dbReference type="PANTHER" id="PTHR48085:SF5">
    <property type="entry name" value="CADMIUM_ZINC-TRANSPORTING ATPASE HMA4-RELATED"/>
    <property type="match status" value="1"/>
</dbReference>
<feature type="transmembrane region" description="Helical" evidence="9">
    <location>
        <begin position="67"/>
        <end position="84"/>
    </location>
</feature>